<dbReference type="EMBL" id="JABCRI010000003">
    <property type="protein sequence ID" value="KAF8409780.1"/>
    <property type="molecule type" value="Genomic_DNA"/>
</dbReference>
<evidence type="ECO:0000259" key="5">
    <source>
        <dbReference type="SMART" id="SM00657"/>
    </source>
</evidence>
<comment type="similarity">
    <text evidence="3">Belongs to the eukaryotic RPB4 RNA polymerase subunit family.</text>
</comment>
<dbReference type="InterPro" id="IPR005574">
    <property type="entry name" value="Rpb4/RPC9"/>
</dbReference>
<proteinExistence type="inferred from homology"/>
<dbReference type="GO" id="GO:0000166">
    <property type="term" value="F:nucleotide binding"/>
    <property type="evidence" value="ECO:0007669"/>
    <property type="project" value="InterPro"/>
</dbReference>
<dbReference type="AlphaFoldDB" id="A0A834ZQ78"/>
<evidence type="ECO:0000256" key="3">
    <source>
        <dbReference type="ARBA" id="ARBA00025724"/>
    </source>
</evidence>
<feature type="compositionally biased region" description="Basic and acidic residues" evidence="4">
    <location>
        <begin position="85"/>
        <end position="96"/>
    </location>
</feature>
<dbReference type="OMA" id="VYLRCKW"/>
<evidence type="ECO:0000313" key="7">
    <source>
        <dbReference type="Proteomes" id="UP000655225"/>
    </source>
</evidence>
<gene>
    <name evidence="6" type="ORF">HHK36_005859</name>
</gene>
<dbReference type="GO" id="GO:0005634">
    <property type="term" value="C:nucleus"/>
    <property type="evidence" value="ECO:0007669"/>
    <property type="project" value="UniProtKB-SubCell"/>
</dbReference>
<comment type="caution">
    <text evidence="6">The sequence shown here is derived from an EMBL/GenBank/DDBJ whole genome shotgun (WGS) entry which is preliminary data.</text>
</comment>
<dbReference type="Proteomes" id="UP000655225">
    <property type="component" value="Unassembled WGS sequence"/>
</dbReference>
<keyword evidence="7" id="KW-1185">Reference proteome</keyword>
<dbReference type="InterPro" id="IPR006590">
    <property type="entry name" value="RNA_pol_Rpb4/RPC9_core"/>
</dbReference>
<evidence type="ECO:0000256" key="2">
    <source>
        <dbReference type="ARBA" id="ARBA00023242"/>
    </source>
</evidence>
<dbReference type="OrthoDB" id="2186918at2759"/>
<evidence type="ECO:0000256" key="1">
    <source>
        <dbReference type="ARBA" id="ARBA00004123"/>
    </source>
</evidence>
<dbReference type="GO" id="GO:0030880">
    <property type="term" value="C:RNA polymerase complex"/>
    <property type="evidence" value="ECO:0007669"/>
    <property type="project" value="InterPro"/>
</dbReference>
<name>A0A834ZQ78_TETSI</name>
<dbReference type="GO" id="GO:0006352">
    <property type="term" value="P:DNA-templated transcription initiation"/>
    <property type="evidence" value="ECO:0007669"/>
    <property type="project" value="InterPro"/>
</dbReference>
<dbReference type="SMART" id="SM00657">
    <property type="entry name" value="RPOL4c"/>
    <property type="match status" value="1"/>
</dbReference>
<reference evidence="6 7" key="1">
    <citation type="submission" date="2020-04" db="EMBL/GenBank/DDBJ databases">
        <title>Plant Genome Project.</title>
        <authorList>
            <person name="Zhang R.-G."/>
        </authorList>
    </citation>
    <scope>NUCLEOTIDE SEQUENCE [LARGE SCALE GENOMIC DNA]</scope>
    <source>
        <strain evidence="6">YNK0</strain>
        <tissue evidence="6">Leaf</tissue>
    </source>
</reference>
<dbReference type="Pfam" id="PF03874">
    <property type="entry name" value="RNA_pol_Rpb4"/>
    <property type="match status" value="1"/>
</dbReference>
<protein>
    <recommendedName>
        <fullName evidence="5">RNA polymerase Rpb4/RPC9 core domain-containing protein</fullName>
    </recommendedName>
</protein>
<accession>A0A834ZQ78</accession>
<keyword evidence="2" id="KW-0539">Nucleus</keyword>
<dbReference type="InterPro" id="IPR010997">
    <property type="entry name" value="HRDC-like_sf"/>
</dbReference>
<dbReference type="SUPFAM" id="SSF47819">
    <property type="entry name" value="HRDC-like"/>
    <property type="match status" value="1"/>
</dbReference>
<feature type="domain" description="RNA polymerase Rpb4/RPC9 core" evidence="5">
    <location>
        <begin position="150"/>
        <end position="270"/>
    </location>
</feature>
<dbReference type="Gene3D" id="1.20.1250.40">
    <property type="match status" value="1"/>
</dbReference>
<dbReference type="InterPro" id="IPR045222">
    <property type="entry name" value="Rpb4-like"/>
</dbReference>
<comment type="subcellular location">
    <subcellularLocation>
        <location evidence="1">Nucleus</location>
    </subcellularLocation>
</comment>
<feature type="region of interest" description="Disordered" evidence="4">
    <location>
        <begin position="37"/>
        <end position="111"/>
    </location>
</feature>
<feature type="region of interest" description="Disordered" evidence="4">
    <location>
        <begin position="1"/>
        <end position="22"/>
    </location>
</feature>
<organism evidence="6 7">
    <name type="scientific">Tetracentron sinense</name>
    <name type="common">Spur-leaf</name>
    <dbReference type="NCBI Taxonomy" id="13715"/>
    <lineage>
        <taxon>Eukaryota</taxon>
        <taxon>Viridiplantae</taxon>
        <taxon>Streptophyta</taxon>
        <taxon>Embryophyta</taxon>
        <taxon>Tracheophyta</taxon>
        <taxon>Spermatophyta</taxon>
        <taxon>Magnoliopsida</taxon>
        <taxon>Trochodendrales</taxon>
        <taxon>Trochodendraceae</taxon>
        <taxon>Tetracentron</taxon>
    </lineage>
</organism>
<evidence type="ECO:0000256" key="4">
    <source>
        <dbReference type="SAM" id="MobiDB-lite"/>
    </source>
</evidence>
<dbReference type="InterPro" id="IPR038324">
    <property type="entry name" value="Rpb4/RPC9_sf"/>
</dbReference>
<dbReference type="PANTHER" id="PTHR21297">
    <property type="entry name" value="DNA-DIRECTED RNA POLYMERASE II"/>
    <property type="match status" value="1"/>
</dbReference>
<evidence type="ECO:0000313" key="6">
    <source>
        <dbReference type="EMBL" id="KAF8409780.1"/>
    </source>
</evidence>
<sequence length="270" mass="29189">MAEKGGKGFSMPRGRKPSLKTTGLSRIFGILRLVSMKGKDGSSPMKGRKVQFDNSNSEGSPEADINISSKSGGKDSFKTPVAKGDSGKGGKGDKTSKGGGKSSVPKEPPIPELKIEDGSFIMVVYQPPVLELPVPIVAFIFPVDCNDVLKLSKNTKCLMDCEAALALQGVQEQLVILSEDPTIKMPVTFDKGLQYAKTGSHYRSPQSVRQALETLKRHGVSDGEICMIANICPETVDEVFSLIPSLKAKRRKIEQTVKEVLCKLAELKHE</sequence>